<reference evidence="3 4" key="1">
    <citation type="journal article" date="2018" name="Evol. Lett.">
        <title>Horizontal gene cluster transfer increased hallucinogenic mushroom diversity.</title>
        <authorList>
            <person name="Reynolds H.T."/>
            <person name="Vijayakumar V."/>
            <person name="Gluck-Thaler E."/>
            <person name="Korotkin H.B."/>
            <person name="Matheny P.B."/>
            <person name="Slot J.C."/>
        </authorList>
    </citation>
    <scope>NUCLEOTIDE SEQUENCE [LARGE SCALE GENOMIC DNA]</scope>
    <source>
        <strain evidence="3 4">SRW20</strain>
    </source>
</reference>
<feature type="compositionally biased region" description="Basic residues" evidence="1">
    <location>
        <begin position="338"/>
        <end position="347"/>
    </location>
</feature>
<feature type="region of interest" description="Disordered" evidence="1">
    <location>
        <begin position="293"/>
        <end position="347"/>
    </location>
</feature>
<keyword evidence="4" id="KW-1185">Reference proteome</keyword>
<accession>A0A409VKD1</accession>
<evidence type="ECO:0008006" key="5">
    <source>
        <dbReference type="Google" id="ProtNLM"/>
    </source>
</evidence>
<dbReference type="InParanoid" id="A0A409VKD1"/>
<evidence type="ECO:0000313" key="4">
    <source>
        <dbReference type="Proteomes" id="UP000284706"/>
    </source>
</evidence>
<gene>
    <name evidence="3" type="ORF">CVT26_009532</name>
</gene>
<name>A0A409VKD1_9AGAR</name>
<feature type="signal peptide" evidence="2">
    <location>
        <begin position="1"/>
        <end position="19"/>
    </location>
</feature>
<evidence type="ECO:0000256" key="2">
    <source>
        <dbReference type="SAM" id="SignalP"/>
    </source>
</evidence>
<feature type="compositionally biased region" description="Low complexity" evidence="1">
    <location>
        <begin position="294"/>
        <end position="328"/>
    </location>
</feature>
<dbReference type="AlphaFoldDB" id="A0A409VKD1"/>
<dbReference type="Proteomes" id="UP000284706">
    <property type="component" value="Unassembled WGS sequence"/>
</dbReference>
<dbReference type="OrthoDB" id="2502001at2759"/>
<evidence type="ECO:0000256" key="1">
    <source>
        <dbReference type="SAM" id="MobiDB-lite"/>
    </source>
</evidence>
<sequence length="347" mass="38424">MKVPFTSLGALALVGSVSAQYLSKGWTPGQKVEDAPTAATYVPGASQTASSGGAPAPAATPFSLSSLFSLDKLLTSEPAVKLFNNFGINITERVQHAFPSKLWDDRIELITDDNYNDLIVNEPLTEEEEKERTWIIVISVTASGQEGISKYLDQMFDSAFNKSVIAGDLPNVRWGRIDYLNVTYITTKWSVWQAPYLVVLRDRGQSLRFYRPHNLRMQDDSLREFLKVEGWKVTKPWSTSFAPGGHNEYIMDFMATWITKIYNVFVKVPRWLMIVASGGVASLLLGFLHRGSEKQQPPAKSQPKPTIQITPAAEAEPVAAPAASPAPVKQEPAPAKRTSARQRKNKK</sequence>
<proteinExistence type="predicted"/>
<comment type="caution">
    <text evidence="3">The sequence shown here is derived from an EMBL/GenBank/DDBJ whole genome shotgun (WGS) entry which is preliminary data.</text>
</comment>
<feature type="chain" id="PRO_5019532477" description="Thioredoxin domain-containing protein" evidence="2">
    <location>
        <begin position="20"/>
        <end position="347"/>
    </location>
</feature>
<keyword evidence="2" id="KW-0732">Signal</keyword>
<evidence type="ECO:0000313" key="3">
    <source>
        <dbReference type="EMBL" id="PPQ66731.1"/>
    </source>
</evidence>
<protein>
    <recommendedName>
        <fullName evidence="5">Thioredoxin domain-containing protein</fullName>
    </recommendedName>
</protein>
<dbReference type="EMBL" id="NHYE01005623">
    <property type="protein sequence ID" value="PPQ66731.1"/>
    <property type="molecule type" value="Genomic_DNA"/>
</dbReference>
<organism evidence="3 4">
    <name type="scientific">Gymnopilus dilepis</name>
    <dbReference type="NCBI Taxonomy" id="231916"/>
    <lineage>
        <taxon>Eukaryota</taxon>
        <taxon>Fungi</taxon>
        <taxon>Dikarya</taxon>
        <taxon>Basidiomycota</taxon>
        <taxon>Agaricomycotina</taxon>
        <taxon>Agaricomycetes</taxon>
        <taxon>Agaricomycetidae</taxon>
        <taxon>Agaricales</taxon>
        <taxon>Agaricineae</taxon>
        <taxon>Hymenogastraceae</taxon>
        <taxon>Gymnopilus</taxon>
    </lineage>
</organism>